<feature type="region of interest" description="Disordered" evidence="2">
    <location>
        <begin position="1"/>
        <end position="24"/>
    </location>
</feature>
<organism evidence="3 4">
    <name type="scientific">Microdochium bolleyi</name>
    <dbReference type="NCBI Taxonomy" id="196109"/>
    <lineage>
        <taxon>Eukaryota</taxon>
        <taxon>Fungi</taxon>
        <taxon>Dikarya</taxon>
        <taxon>Ascomycota</taxon>
        <taxon>Pezizomycotina</taxon>
        <taxon>Sordariomycetes</taxon>
        <taxon>Xylariomycetidae</taxon>
        <taxon>Xylariales</taxon>
        <taxon>Microdochiaceae</taxon>
        <taxon>Microdochium</taxon>
    </lineage>
</organism>
<name>A0A136J2K4_9PEZI</name>
<gene>
    <name evidence="3" type="ORF">Micbo1qcDRAFT_204487</name>
</gene>
<keyword evidence="4" id="KW-1185">Reference proteome</keyword>
<dbReference type="InParanoid" id="A0A136J2K4"/>
<proteinExistence type="predicted"/>
<protein>
    <submittedName>
        <fullName evidence="3">Uncharacterized protein</fullName>
    </submittedName>
</protein>
<keyword evidence="1" id="KW-0175">Coiled coil</keyword>
<evidence type="ECO:0000313" key="4">
    <source>
        <dbReference type="Proteomes" id="UP000070501"/>
    </source>
</evidence>
<dbReference type="EMBL" id="KQ964250">
    <property type="protein sequence ID" value="KXJ91216.1"/>
    <property type="molecule type" value="Genomic_DNA"/>
</dbReference>
<dbReference type="Proteomes" id="UP000070501">
    <property type="component" value="Unassembled WGS sequence"/>
</dbReference>
<dbReference type="AlphaFoldDB" id="A0A136J2K4"/>
<sequence>MEHDGNNDNAGNSDAESNSAVCSGGECSTDNTQLYVDRDLDDLLSEIFTDKCEAEIAELKDREGTAMRKVWVRDLEMQVIDMRFKEKEAEFSEKEREYLSKEVEVQTLACEIGDLRQQVKALRQEIIGLKDDLRVYEALYRMSRAERDQQPRGSPQVEADESGFMDNQARTAQASTEAGTLFITA</sequence>
<feature type="compositionally biased region" description="Low complexity" evidence="2">
    <location>
        <begin position="7"/>
        <end position="20"/>
    </location>
</feature>
<evidence type="ECO:0000256" key="2">
    <source>
        <dbReference type="SAM" id="MobiDB-lite"/>
    </source>
</evidence>
<reference evidence="4" key="1">
    <citation type="submission" date="2016-02" db="EMBL/GenBank/DDBJ databases">
        <title>Draft genome sequence of Microdochium bolleyi, a fungal endophyte of beachgrass.</title>
        <authorList>
            <consortium name="DOE Joint Genome Institute"/>
            <person name="David A.S."/>
            <person name="May G."/>
            <person name="Haridas S."/>
            <person name="Lim J."/>
            <person name="Wang M."/>
            <person name="Labutti K."/>
            <person name="Lipzen A."/>
            <person name="Barry K."/>
            <person name="Grigoriev I.V."/>
        </authorList>
    </citation>
    <scope>NUCLEOTIDE SEQUENCE [LARGE SCALE GENOMIC DNA]</scope>
    <source>
        <strain evidence="4">J235TASD1</strain>
    </source>
</reference>
<accession>A0A136J2K4</accession>
<feature type="coiled-coil region" evidence="1">
    <location>
        <begin position="105"/>
        <end position="139"/>
    </location>
</feature>
<evidence type="ECO:0000256" key="1">
    <source>
        <dbReference type="SAM" id="Coils"/>
    </source>
</evidence>
<evidence type="ECO:0000313" key="3">
    <source>
        <dbReference type="EMBL" id="KXJ91216.1"/>
    </source>
</evidence>